<protein>
    <submittedName>
        <fullName evidence="1">Uncharacterized protein</fullName>
    </submittedName>
</protein>
<sequence>MQTPTLTVSDQHRTVVLHVFEVQPQQYTWQLVLEEHCGAADCDCIIDAPLRWPTRAQAQAAGWAECNRLLHGPRTTA</sequence>
<proteinExistence type="predicted"/>
<keyword evidence="2" id="KW-1185">Reference proteome</keyword>
<accession>A0A562B933</accession>
<gene>
    <name evidence="1" type="ORF">L602_000400000140</name>
</gene>
<organism evidence="1 2">
    <name type="scientific">Cupriavidus gilardii J11</name>
    <dbReference type="NCBI Taxonomy" id="936133"/>
    <lineage>
        <taxon>Bacteria</taxon>
        <taxon>Pseudomonadati</taxon>
        <taxon>Pseudomonadota</taxon>
        <taxon>Betaproteobacteria</taxon>
        <taxon>Burkholderiales</taxon>
        <taxon>Burkholderiaceae</taxon>
        <taxon>Cupriavidus</taxon>
    </lineage>
</organism>
<dbReference type="EMBL" id="VLJN01000034">
    <property type="protein sequence ID" value="TWG81695.1"/>
    <property type="molecule type" value="Genomic_DNA"/>
</dbReference>
<reference evidence="1 2" key="1">
    <citation type="submission" date="2019-07" db="EMBL/GenBank/DDBJ databases">
        <title>Genome sequencing of lignin-degrading bacterial isolates.</title>
        <authorList>
            <person name="Gladden J."/>
        </authorList>
    </citation>
    <scope>NUCLEOTIDE SEQUENCE [LARGE SCALE GENOMIC DNA]</scope>
    <source>
        <strain evidence="1 2">J11</strain>
    </source>
</reference>
<dbReference type="OrthoDB" id="8968967at2"/>
<name>A0A562B933_9BURK</name>
<dbReference type="Proteomes" id="UP000318141">
    <property type="component" value="Unassembled WGS sequence"/>
</dbReference>
<evidence type="ECO:0000313" key="2">
    <source>
        <dbReference type="Proteomes" id="UP000318141"/>
    </source>
</evidence>
<comment type="caution">
    <text evidence="1">The sequence shown here is derived from an EMBL/GenBank/DDBJ whole genome shotgun (WGS) entry which is preliminary data.</text>
</comment>
<dbReference type="AlphaFoldDB" id="A0A562B933"/>
<evidence type="ECO:0000313" key="1">
    <source>
        <dbReference type="EMBL" id="TWG81695.1"/>
    </source>
</evidence>